<comment type="similarity">
    <text evidence="1">Belongs to the FemABX family.</text>
</comment>
<evidence type="ECO:0000256" key="1">
    <source>
        <dbReference type="ARBA" id="ARBA00009943"/>
    </source>
</evidence>
<evidence type="ECO:0000256" key="4">
    <source>
        <dbReference type="ARBA" id="ARBA00022984"/>
    </source>
</evidence>
<dbReference type="InterPro" id="IPR016181">
    <property type="entry name" value="Acyl_CoA_acyltransferase"/>
</dbReference>
<dbReference type="PANTHER" id="PTHR36174:SF1">
    <property type="entry name" value="LIPID II:GLYCINE GLYCYLTRANSFERASE"/>
    <property type="match status" value="1"/>
</dbReference>
<dbReference type="PANTHER" id="PTHR36174">
    <property type="entry name" value="LIPID II:GLYCINE GLYCYLTRANSFERASE"/>
    <property type="match status" value="1"/>
</dbReference>
<gene>
    <name evidence="8" type="ORF">GS429_07245</name>
</gene>
<accession>A0A6B0VL00</accession>
<evidence type="ECO:0000256" key="3">
    <source>
        <dbReference type="ARBA" id="ARBA00022960"/>
    </source>
</evidence>
<dbReference type="Pfam" id="PF13480">
    <property type="entry name" value="Acetyltransf_6"/>
    <property type="match status" value="1"/>
</dbReference>
<keyword evidence="5" id="KW-0012">Acyltransferase</keyword>
<dbReference type="AlphaFoldDB" id="A0A6B0VL00"/>
<proteinExistence type="inferred from homology"/>
<sequence length="354" mass="40291">MMDIQISPDETDWNQFIESNSGPIFNRNEWSAICSIYGHKSYNMAVINDSGDICACLPLIHLKSAIFGNTLVSMPFSEHGSIVIDESINDRNQAVDLLRGKAQELAQQKGVDYLCLRGSRYPSSKEFIRLSRYVTFVVETNSSMEDIWDSFETRFRTNIRNSRDHSLTTQVVENEASNFSHDPVSSYYNLHLRTMRDLGSPPHAKSFFVNIWRKLGKIDGAIFIFVIYDGIPINAALAFPYGDTVHYWGAVSKPNYRHLNGGSLLLWKCIKWAQNNGYQQVDLGRTRPGTGVYKFKSGTNGQEIYLDDLFYFPEEISMPPDPEDSKFTPLIRIWRQLPLSVTEALGPHLRGNIP</sequence>
<dbReference type="InterPro" id="IPR038740">
    <property type="entry name" value="BioF2-like_GNAT_dom"/>
</dbReference>
<protein>
    <submittedName>
        <fullName evidence="8">GNAT family N-acetyltransferase</fullName>
    </submittedName>
</protein>
<keyword evidence="9" id="KW-1185">Reference proteome</keyword>
<reference evidence="8 9" key="1">
    <citation type="submission" date="2020-01" db="EMBL/GenBank/DDBJ databases">
        <title>Natronorubrum sp. JWXQ-INN 674 isolated from Inner Mongolia Autonomous Region of China.</title>
        <authorList>
            <person name="Xue Q."/>
        </authorList>
    </citation>
    <scope>NUCLEOTIDE SEQUENCE [LARGE SCALE GENOMIC DNA]</scope>
    <source>
        <strain evidence="8 9">JWXQ-INN-674</strain>
    </source>
</reference>
<organism evidence="8 9">
    <name type="scientific">Natronorubrum halalkaliphilum</name>
    <dbReference type="NCBI Taxonomy" id="2691917"/>
    <lineage>
        <taxon>Archaea</taxon>
        <taxon>Methanobacteriati</taxon>
        <taxon>Methanobacteriota</taxon>
        <taxon>Stenosarchaea group</taxon>
        <taxon>Halobacteria</taxon>
        <taxon>Halobacteriales</taxon>
        <taxon>Natrialbaceae</taxon>
        <taxon>Natronorubrum</taxon>
    </lineage>
</organism>
<keyword evidence="6" id="KW-0961">Cell wall biogenesis/degradation</keyword>
<evidence type="ECO:0000313" key="8">
    <source>
        <dbReference type="EMBL" id="MXV61863.1"/>
    </source>
</evidence>
<dbReference type="GO" id="GO:0044038">
    <property type="term" value="P:cell wall macromolecule biosynthetic process"/>
    <property type="evidence" value="ECO:0007669"/>
    <property type="project" value="InterPro"/>
</dbReference>
<keyword evidence="3" id="KW-0133">Cell shape</keyword>
<keyword evidence="4" id="KW-0573">Peptidoglycan synthesis</keyword>
<evidence type="ECO:0000256" key="5">
    <source>
        <dbReference type="ARBA" id="ARBA00023315"/>
    </source>
</evidence>
<evidence type="ECO:0000256" key="6">
    <source>
        <dbReference type="ARBA" id="ARBA00023316"/>
    </source>
</evidence>
<dbReference type="OrthoDB" id="135106at2157"/>
<dbReference type="GO" id="GO:0071555">
    <property type="term" value="P:cell wall organization"/>
    <property type="evidence" value="ECO:0007669"/>
    <property type="project" value="UniProtKB-KW"/>
</dbReference>
<keyword evidence="2 8" id="KW-0808">Transferase</keyword>
<dbReference type="PROSITE" id="PS51186">
    <property type="entry name" value="GNAT"/>
    <property type="match status" value="1"/>
</dbReference>
<dbReference type="EMBL" id="WUYX01000026">
    <property type="protein sequence ID" value="MXV61863.1"/>
    <property type="molecule type" value="Genomic_DNA"/>
</dbReference>
<dbReference type="InterPro" id="IPR003447">
    <property type="entry name" value="FEMABX"/>
</dbReference>
<dbReference type="InterPro" id="IPR050644">
    <property type="entry name" value="PG_Glycine_Bridge_Synth"/>
</dbReference>
<feature type="domain" description="N-acetyltransferase" evidence="7">
    <location>
        <begin position="174"/>
        <end position="319"/>
    </location>
</feature>
<dbReference type="InterPro" id="IPR000182">
    <property type="entry name" value="GNAT_dom"/>
</dbReference>
<name>A0A6B0VL00_9EURY</name>
<dbReference type="RefSeq" id="WP_160064107.1">
    <property type="nucleotide sequence ID" value="NZ_WUYX01000026.1"/>
</dbReference>
<evidence type="ECO:0000256" key="2">
    <source>
        <dbReference type="ARBA" id="ARBA00022679"/>
    </source>
</evidence>
<dbReference type="Proteomes" id="UP000434101">
    <property type="component" value="Unassembled WGS sequence"/>
</dbReference>
<dbReference type="PROSITE" id="PS51191">
    <property type="entry name" value="FEMABX"/>
    <property type="match status" value="1"/>
</dbReference>
<dbReference type="GO" id="GO:0016755">
    <property type="term" value="F:aminoacyltransferase activity"/>
    <property type="evidence" value="ECO:0007669"/>
    <property type="project" value="InterPro"/>
</dbReference>
<evidence type="ECO:0000259" key="7">
    <source>
        <dbReference type="PROSITE" id="PS51186"/>
    </source>
</evidence>
<dbReference type="SUPFAM" id="SSF55729">
    <property type="entry name" value="Acyl-CoA N-acyltransferases (Nat)"/>
    <property type="match status" value="1"/>
</dbReference>
<dbReference type="GO" id="GO:0016747">
    <property type="term" value="F:acyltransferase activity, transferring groups other than amino-acyl groups"/>
    <property type="evidence" value="ECO:0007669"/>
    <property type="project" value="InterPro"/>
</dbReference>
<evidence type="ECO:0000313" key="9">
    <source>
        <dbReference type="Proteomes" id="UP000434101"/>
    </source>
</evidence>
<dbReference type="Gene3D" id="3.40.630.30">
    <property type="match status" value="1"/>
</dbReference>
<dbReference type="GO" id="GO:0008360">
    <property type="term" value="P:regulation of cell shape"/>
    <property type="evidence" value="ECO:0007669"/>
    <property type="project" value="UniProtKB-KW"/>
</dbReference>
<comment type="caution">
    <text evidence="8">The sequence shown here is derived from an EMBL/GenBank/DDBJ whole genome shotgun (WGS) entry which is preliminary data.</text>
</comment>